<reference evidence="2 3" key="1">
    <citation type="journal article" date="2021" name="BMC Genomics">
        <title>Datura genome reveals duplications of psychoactive alkaloid biosynthetic genes and high mutation rate following tissue culture.</title>
        <authorList>
            <person name="Rajewski A."/>
            <person name="Carter-House D."/>
            <person name="Stajich J."/>
            <person name="Litt A."/>
        </authorList>
    </citation>
    <scope>NUCLEOTIDE SEQUENCE [LARGE SCALE GENOMIC DNA]</scope>
    <source>
        <strain evidence="2">AR-01</strain>
    </source>
</reference>
<evidence type="ECO:0000313" key="2">
    <source>
        <dbReference type="EMBL" id="MCE3052446.1"/>
    </source>
</evidence>
<accession>A0ABS8WNN1</accession>
<feature type="region of interest" description="Disordered" evidence="1">
    <location>
        <begin position="82"/>
        <end position="121"/>
    </location>
</feature>
<keyword evidence="3" id="KW-1185">Reference proteome</keyword>
<comment type="caution">
    <text evidence="2">The sequence shown here is derived from an EMBL/GenBank/DDBJ whole genome shotgun (WGS) entry which is preliminary data.</text>
</comment>
<dbReference type="Proteomes" id="UP000823775">
    <property type="component" value="Unassembled WGS sequence"/>
</dbReference>
<proteinExistence type="predicted"/>
<organism evidence="2 3">
    <name type="scientific">Datura stramonium</name>
    <name type="common">Jimsonweed</name>
    <name type="synonym">Common thornapple</name>
    <dbReference type="NCBI Taxonomy" id="4076"/>
    <lineage>
        <taxon>Eukaryota</taxon>
        <taxon>Viridiplantae</taxon>
        <taxon>Streptophyta</taxon>
        <taxon>Embryophyta</taxon>
        <taxon>Tracheophyta</taxon>
        <taxon>Spermatophyta</taxon>
        <taxon>Magnoliopsida</taxon>
        <taxon>eudicotyledons</taxon>
        <taxon>Gunneridae</taxon>
        <taxon>Pentapetalae</taxon>
        <taxon>asterids</taxon>
        <taxon>lamiids</taxon>
        <taxon>Solanales</taxon>
        <taxon>Solanaceae</taxon>
        <taxon>Solanoideae</taxon>
        <taxon>Datureae</taxon>
        <taxon>Datura</taxon>
    </lineage>
</organism>
<evidence type="ECO:0000256" key="1">
    <source>
        <dbReference type="SAM" id="MobiDB-lite"/>
    </source>
</evidence>
<sequence>MESVQMHGRMVDISKCTIQQFLFGPNYMASVNTIEFDYKMHVVCERKKQDDKIERTKIKWLALVLTDKEPAWLRDDTVPITKDSSSLTVKDQPDENKPVGAPAPTGEGAATPSEPPATEVGTTTFPKAALAIFAARPPVSALANMFTRKT</sequence>
<feature type="compositionally biased region" description="Low complexity" evidence="1">
    <location>
        <begin position="98"/>
        <end position="112"/>
    </location>
</feature>
<protein>
    <submittedName>
        <fullName evidence="2">Uncharacterized protein</fullName>
    </submittedName>
</protein>
<evidence type="ECO:0000313" key="3">
    <source>
        <dbReference type="Proteomes" id="UP000823775"/>
    </source>
</evidence>
<name>A0ABS8WNN1_DATST</name>
<dbReference type="EMBL" id="JACEIK010009607">
    <property type="protein sequence ID" value="MCE3052446.1"/>
    <property type="molecule type" value="Genomic_DNA"/>
</dbReference>
<gene>
    <name evidence="2" type="ORF">HAX54_052665</name>
</gene>